<accession>A0A552U9J0</accession>
<evidence type="ECO:0000313" key="3">
    <source>
        <dbReference type="EMBL" id="TRW14880.1"/>
    </source>
</evidence>
<dbReference type="RefSeq" id="WP_144335050.1">
    <property type="nucleotide sequence ID" value="NZ_VJWA01000002.1"/>
</dbReference>
<comment type="caution">
    <text evidence="3">The sequence shown here is derived from an EMBL/GenBank/DDBJ whole genome shotgun (WGS) entry which is preliminary data.</text>
</comment>
<keyword evidence="4" id="KW-1185">Reference proteome</keyword>
<protein>
    <submittedName>
        <fullName evidence="3">Glycosyltransferase</fullName>
    </submittedName>
</protein>
<feature type="domain" description="Glycosyl transferase family 1" evidence="1">
    <location>
        <begin position="192"/>
        <end position="354"/>
    </location>
</feature>
<dbReference type="OrthoDB" id="9790710at2"/>
<dbReference type="Gene3D" id="3.40.50.2000">
    <property type="entry name" value="Glycogen Phosphorylase B"/>
    <property type="match status" value="2"/>
</dbReference>
<evidence type="ECO:0000259" key="2">
    <source>
        <dbReference type="Pfam" id="PF13579"/>
    </source>
</evidence>
<reference evidence="3 4" key="1">
    <citation type="submission" date="2019-07" db="EMBL/GenBank/DDBJ databases">
        <title>Novel species isolated from glacier.</title>
        <authorList>
            <person name="Liu Q."/>
            <person name="Xin Y.-H."/>
        </authorList>
    </citation>
    <scope>NUCLEOTIDE SEQUENCE [LARGE SCALE GENOMIC DNA]</scope>
    <source>
        <strain evidence="3 4">LB1R16</strain>
    </source>
</reference>
<gene>
    <name evidence="3" type="ORF">FMM06_14515</name>
</gene>
<evidence type="ECO:0000259" key="1">
    <source>
        <dbReference type="Pfam" id="PF00534"/>
    </source>
</evidence>
<dbReference type="SUPFAM" id="SSF53756">
    <property type="entry name" value="UDP-Glycosyltransferase/glycogen phosphorylase"/>
    <property type="match status" value="1"/>
</dbReference>
<dbReference type="Pfam" id="PF13579">
    <property type="entry name" value="Glyco_trans_4_4"/>
    <property type="match status" value="1"/>
</dbReference>
<dbReference type="Pfam" id="PF00534">
    <property type="entry name" value="Glycos_transf_1"/>
    <property type="match status" value="1"/>
</dbReference>
<evidence type="ECO:0000313" key="4">
    <source>
        <dbReference type="Proteomes" id="UP000317894"/>
    </source>
</evidence>
<sequence length="387" mass="40849">MHVVQTIGSLAERSGGPARTVTSLSEALSREGVAVTLAAGTSASDDALILPDAALVTTCKVAGRRRFGLTGYDFTPAVRAALGGRPGEPALLHDNGIWSPANMAACGAARRLGLRYVVSPHGMLEPWAMAWHRNRKRVAWLLYQHRLLVRSAGLLATAEQERVAIRALFPRTPIAVIANGVDMPVTLVEAPPRTARTLLFMSRLHPKKNLAGLVDAWARIAADRAFDDWTLRIAGPDEGGHAAVIAARVARLGLAARVVLSGPIADADKAAAFAAADLFVLPSFSENFGIVVAEALAHGVPVVATVGTPWSELPVRGCGWWPTPDTDALTATLREALALPAAARADMGARGRAWVAAAFGWPAIAAQTAAFYEWTLHGGTRPDFVDA</sequence>
<organism evidence="3 4">
    <name type="scientific">Glacieibacterium frigidum</name>
    <dbReference type="NCBI Taxonomy" id="2593303"/>
    <lineage>
        <taxon>Bacteria</taxon>
        <taxon>Pseudomonadati</taxon>
        <taxon>Pseudomonadota</taxon>
        <taxon>Alphaproteobacteria</taxon>
        <taxon>Sphingomonadales</taxon>
        <taxon>Sphingosinicellaceae</taxon>
        <taxon>Glacieibacterium</taxon>
    </lineage>
</organism>
<name>A0A552U9J0_9SPHN</name>
<dbReference type="PANTHER" id="PTHR12526">
    <property type="entry name" value="GLYCOSYLTRANSFERASE"/>
    <property type="match status" value="1"/>
</dbReference>
<feature type="domain" description="Glycosyltransferase subfamily 4-like N-terminal" evidence="2">
    <location>
        <begin position="15"/>
        <end position="180"/>
    </location>
</feature>
<dbReference type="AlphaFoldDB" id="A0A552U9J0"/>
<keyword evidence="3" id="KW-0808">Transferase</keyword>
<dbReference type="Proteomes" id="UP000317894">
    <property type="component" value="Unassembled WGS sequence"/>
</dbReference>
<dbReference type="GO" id="GO:0016757">
    <property type="term" value="F:glycosyltransferase activity"/>
    <property type="evidence" value="ECO:0007669"/>
    <property type="project" value="InterPro"/>
</dbReference>
<dbReference type="InterPro" id="IPR001296">
    <property type="entry name" value="Glyco_trans_1"/>
</dbReference>
<dbReference type="InterPro" id="IPR028098">
    <property type="entry name" value="Glyco_trans_4-like_N"/>
</dbReference>
<dbReference type="EMBL" id="VJWA01000002">
    <property type="protein sequence ID" value="TRW14880.1"/>
    <property type="molecule type" value="Genomic_DNA"/>
</dbReference>
<proteinExistence type="predicted"/>